<evidence type="ECO:0000256" key="1">
    <source>
        <dbReference type="SAM" id="MobiDB-lite"/>
    </source>
</evidence>
<feature type="compositionally biased region" description="Basic and acidic residues" evidence="1">
    <location>
        <begin position="279"/>
        <end position="300"/>
    </location>
</feature>
<evidence type="ECO:0000313" key="2">
    <source>
        <dbReference type="EMBL" id="USP73326.1"/>
    </source>
</evidence>
<evidence type="ECO:0000313" key="3">
    <source>
        <dbReference type="Proteomes" id="UP001056012"/>
    </source>
</evidence>
<dbReference type="VEuPathDB" id="FungiDB:yc1106_00600"/>
<proteinExistence type="predicted"/>
<dbReference type="AlphaFoldDB" id="A0A9Q9DPH6"/>
<gene>
    <name evidence="2" type="ORF">yc1106_00600</name>
</gene>
<sequence>MVPLEDVTIAMSPCMGTPLVSFSTLDDVTSINYALDWPHLEDPSNTTFAGLTQIDICHCPRTDLPPQEETEPGHIYTRFRCETPNVRFKTEQEDLWVLEAPHGPINMLRPATEEEQARRRDLQNDTDPAVYQGRKLLFLTGPCPRGRYQAFATQRWLETLRPEAQKHVSCLCILIQPYEEDCSDEATRLAYTQLTKYLLKHIPLLQTLYLHICPEGNHLCTAANEFSDLLHRGNTKIVVVDHGETEKRTEYHDPNAFIDAMTAMAKRVKPPCRVSGAEQGKKVEHHHGADGAEPSAQKEEEEKEGDEEDEENVDDDWTDAGMSPTSPQTETDKGWQLL</sequence>
<protein>
    <submittedName>
        <fullName evidence="2">Uncharacterized protein</fullName>
    </submittedName>
</protein>
<dbReference type="EMBL" id="CP089274">
    <property type="protein sequence ID" value="USP73326.1"/>
    <property type="molecule type" value="Genomic_DNA"/>
</dbReference>
<keyword evidence="3" id="KW-1185">Reference proteome</keyword>
<feature type="compositionally biased region" description="Acidic residues" evidence="1">
    <location>
        <begin position="301"/>
        <end position="318"/>
    </location>
</feature>
<dbReference type="Proteomes" id="UP001056012">
    <property type="component" value="Chromosome 1"/>
</dbReference>
<reference evidence="2" key="1">
    <citation type="submission" date="2021-12" db="EMBL/GenBank/DDBJ databases">
        <title>Curvularia clavata genome.</title>
        <authorList>
            <person name="Cao Y."/>
        </authorList>
    </citation>
    <scope>NUCLEOTIDE SEQUENCE</scope>
    <source>
        <strain evidence="2">Yc1106</strain>
    </source>
</reference>
<dbReference type="OrthoDB" id="3750348at2759"/>
<organism evidence="2 3">
    <name type="scientific">Curvularia clavata</name>
    <dbReference type="NCBI Taxonomy" id="95742"/>
    <lineage>
        <taxon>Eukaryota</taxon>
        <taxon>Fungi</taxon>
        <taxon>Dikarya</taxon>
        <taxon>Ascomycota</taxon>
        <taxon>Pezizomycotina</taxon>
        <taxon>Dothideomycetes</taxon>
        <taxon>Pleosporomycetidae</taxon>
        <taxon>Pleosporales</taxon>
        <taxon>Pleosporineae</taxon>
        <taxon>Pleosporaceae</taxon>
        <taxon>Curvularia</taxon>
    </lineage>
</organism>
<accession>A0A9Q9DPH6</accession>
<feature type="region of interest" description="Disordered" evidence="1">
    <location>
        <begin position="269"/>
        <end position="338"/>
    </location>
</feature>
<name>A0A9Q9DPH6_CURCL</name>